<evidence type="ECO:0000313" key="1">
    <source>
        <dbReference type="EMBL" id="QFR49375.1"/>
    </source>
</evidence>
<dbReference type="KEGG" id="sulg:FJR48_06405"/>
<name>A0A5P8P0Y5_9BACT</name>
<keyword evidence="2" id="KW-1185">Reference proteome</keyword>
<dbReference type="AlphaFoldDB" id="A0A5P8P0Y5"/>
<reference evidence="1 2" key="1">
    <citation type="submission" date="2019-09" db="EMBL/GenBank/DDBJ databases">
        <title>Sulfurimonas gotlandica sp. nov., a chemoautotrophic and psychrotolerant epsilonproteobacterium isolated from a pelagic redoxcline, and an emended description of the genus Sulfurimonas.</title>
        <authorList>
            <person name="Wang S."/>
            <person name="Jiang L."/>
            <person name="Shao S."/>
        </authorList>
    </citation>
    <scope>NUCLEOTIDE SEQUENCE [LARGE SCALE GENOMIC DNA]</scope>
    <source>
        <strain evidence="1 2">GYSZ_1</strain>
    </source>
</reference>
<dbReference type="EMBL" id="CP043617">
    <property type="protein sequence ID" value="QFR49375.1"/>
    <property type="molecule type" value="Genomic_DNA"/>
</dbReference>
<dbReference type="OrthoDB" id="5343693at2"/>
<proteinExistence type="predicted"/>
<gene>
    <name evidence="1" type="ORF">FJR48_06405</name>
</gene>
<evidence type="ECO:0000313" key="2">
    <source>
        <dbReference type="Proteomes" id="UP000326944"/>
    </source>
</evidence>
<organism evidence="1 2">
    <name type="scientific">Sulfurimonas lithotrophica</name>
    <dbReference type="NCBI Taxonomy" id="2590022"/>
    <lineage>
        <taxon>Bacteria</taxon>
        <taxon>Pseudomonadati</taxon>
        <taxon>Campylobacterota</taxon>
        <taxon>Epsilonproteobacteria</taxon>
        <taxon>Campylobacterales</taxon>
        <taxon>Sulfurimonadaceae</taxon>
        <taxon>Sulfurimonas</taxon>
    </lineage>
</organism>
<dbReference type="RefSeq" id="WP_152307318.1">
    <property type="nucleotide sequence ID" value="NZ_CP043617.1"/>
</dbReference>
<protein>
    <submittedName>
        <fullName evidence="1">Uncharacterized protein</fullName>
    </submittedName>
</protein>
<dbReference type="Proteomes" id="UP000326944">
    <property type="component" value="Chromosome"/>
</dbReference>
<sequence length="451" mass="54210">MKEQTTTDKMLKIFNRNIPVKEQYTFNEIKMAFSKTVGNKREKFLYKRFFKECSTEEFLEELKYVFGVKIQRLKQQYETFSNDDKIEFGSFWSTRFRLPKVKGMFISRCDEKYTEIDSFEKYELTPCIAYEMAIRNNKVKKLLSRYEKISTMLKDDKYFFKMHMSKKLFAFAYGYEDEKEIDEEYPKYEKLYEQKQANYEKLIKEDYKKFIDDYIDMCTELESTTLMDLQTMIEDELINDYLIYPEGYHRKFPCAEKAMGGETITNSHKEECVRVLNDENAEDGIGMRYEQITYKEFIKYQSIFVLNNEYKIDINNIIPNFKRQVNDQNQPILPINFSLPLDEIVEYITKVKEHINPKTPFELLGKELEKGDDLTCLPVMKGESPQKKLSDMLYVYDMKKKGYFDKEIINEVDGYHEKTAYLRNYINTYYDVAKEYIENEKYKELITGKSE</sequence>
<accession>A0A5P8P0Y5</accession>